<name>A0ABR0P004_GOSAR</name>
<keyword evidence="3" id="KW-1185">Reference proteome</keyword>
<organism evidence="2 3">
    <name type="scientific">Gossypium arboreum</name>
    <name type="common">Tree cotton</name>
    <name type="synonym">Gossypium nanking</name>
    <dbReference type="NCBI Taxonomy" id="29729"/>
    <lineage>
        <taxon>Eukaryota</taxon>
        <taxon>Viridiplantae</taxon>
        <taxon>Streptophyta</taxon>
        <taxon>Embryophyta</taxon>
        <taxon>Tracheophyta</taxon>
        <taxon>Spermatophyta</taxon>
        <taxon>Magnoliopsida</taxon>
        <taxon>eudicotyledons</taxon>
        <taxon>Gunneridae</taxon>
        <taxon>Pentapetalae</taxon>
        <taxon>rosids</taxon>
        <taxon>malvids</taxon>
        <taxon>Malvales</taxon>
        <taxon>Malvaceae</taxon>
        <taxon>Malvoideae</taxon>
        <taxon>Gossypium</taxon>
    </lineage>
</organism>
<comment type="caution">
    <text evidence="2">The sequence shown here is derived from an EMBL/GenBank/DDBJ whole genome shotgun (WGS) entry which is preliminary data.</text>
</comment>
<accession>A0ABR0P004</accession>
<gene>
    <name evidence="2" type="ORF">PVK06_027338</name>
</gene>
<feature type="region of interest" description="Disordered" evidence="1">
    <location>
        <begin position="1"/>
        <end position="33"/>
    </location>
</feature>
<evidence type="ECO:0000313" key="2">
    <source>
        <dbReference type="EMBL" id="KAK5811948.1"/>
    </source>
</evidence>
<evidence type="ECO:0000256" key="1">
    <source>
        <dbReference type="SAM" id="MobiDB-lite"/>
    </source>
</evidence>
<dbReference type="Proteomes" id="UP001358586">
    <property type="component" value="Chromosome 8"/>
</dbReference>
<sequence length="68" mass="7745">MNPANKENAPKAPEEEPEKIEFVSTENDREDKEEAEIQGLGVYCAFMLYYVSSMYVHPSIVKLFANAM</sequence>
<dbReference type="EMBL" id="JARKNE010000008">
    <property type="protein sequence ID" value="KAK5811948.1"/>
    <property type="molecule type" value="Genomic_DNA"/>
</dbReference>
<protein>
    <submittedName>
        <fullName evidence="2">Uncharacterized protein</fullName>
    </submittedName>
</protein>
<proteinExistence type="predicted"/>
<reference evidence="2 3" key="1">
    <citation type="submission" date="2023-03" db="EMBL/GenBank/DDBJ databases">
        <title>WGS of Gossypium arboreum.</title>
        <authorList>
            <person name="Yu D."/>
        </authorList>
    </citation>
    <scope>NUCLEOTIDE SEQUENCE [LARGE SCALE GENOMIC DNA]</scope>
    <source>
        <tissue evidence="2">Leaf</tissue>
    </source>
</reference>
<evidence type="ECO:0000313" key="3">
    <source>
        <dbReference type="Proteomes" id="UP001358586"/>
    </source>
</evidence>